<evidence type="ECO:0000313" key="6">
    <source>
        <dbReference type="Proteomes" id="UP000004508"/>
    </source>
</evidence>
<dbReference type="CDD" id="cd00377">
    <property type="entry name" value="ICL_PEPM"/>
    <property type="match status" value="1"/>
</dbReference>
<evidence type="ECO:0000256" key="2">
    <source>
        <dbReference type="ARBA" id="ARBA00051150"/>
    </source>
</evidence>
<keyword evidence="5" id="KW-0456">Lyase</keyword>
<dbReference type="InterPro" id="IPR018523">
    <property type="entry name" value="Isocitrate_lyase_ph_CS"/>
</dbReference>
<dbReference type="Proteomes" id="UP000004508">
    <property type="component" value="Unassembled WGS sequence"/>
</dbReference>
<dbReference type="PANTHER" id="PTHR42905">
    <property type="entry name" value="PHOSPHOENOLPYRUVATE CARBOXYLASE"/>
    <property type="match status" value="1"/>
</dbReference>
<dbReference type="InterPro" id="IPR040442">
    <property type="entry name" value="Pyrv_kinase-like_dom_sf"/>
</dbReference>
<comment type="catalytic activity">
    <reaction evidence="2">
        <text>3-hydroxybutane-1,2,3-tricarboxylate = pyruvate + succinate</text>
        <dbReference type="Rhea" id="RHEA:57504"/>
        <dbReference type="ChEBI" id="CHEBI:15361"/>
        <dbReference type="ChEBI" id="CHEBI:30031"/>
        <dbReference type="ChEBI" id="CHEBI:141790"/>
    </reaction>
</comment>
<evidence type="ECO:0000256" key="1">
    <source>
        <dbReference type="ARBA" id="ARBA00009282"/>
    </source>
</evidence>
<comment type="function">
    <text evidence="3">Involved in the methylcitric acid cycle. Catalyzes the cleavage of 2-methylisocitrate to yield pyruvate and succinate.</text>
</comment>
<proteinExistence type="inferred from homology"/>
<dbReference type="FunCoup" id="D6U5D6">
    <property type="interactions" value="337"/>
</dbReference>
<dbReference type="PROSITE" id="PS00161">
    <property type="entry name" value="ISOCITRATE_LYASE"/>
    <property type="match status" value="1"/>
</dbReference>
<comment type="similarity">
    <text evidence="1">Belongs to the isocitrate lyase/PEP mutase superfamily. Methylisocitrate lyase family.</text>
</comment>
<comment type="caution">
    <text evidence="5">The sequence shown here is derived from an EMBL/GenBank/DDBJ whole genome shotgun (WGS) entry which is preliminary data.</text>
</comment>
<dbReference type="AlphaFoldDB" id="D6U5D6"/>
<evidence type="ECO:0000313" key="5">
    <source>
        <dbReference type="EMBL" id="EFH81716.1"/>
    </source>
</evidence>
<name>D6U5D6_KTERA</name>
<dbReference type="EMBL" id="ADVG01000004">
    <property type="protein sequence ID" value="EFH81716.1"/>
    <property type="molecule type" value="Genomic_DNA"/>
</dbReference>
<dbReference type="GO" id="GO:0016740">
    <property type="term" value="F:transferase activity"/>
    <property type="evidence" value="ECO:0007669"/>
    <property type="project" value="UniProtKB-KW"/>
</dbReference>
<dbReference type="OrthoDB" id="8629576at2"/>
<protein>
    <recommendedName>
        <fullName evidence="4">2-methylisocitrate lyase</fullName>
    </recommendedName>
</protein>
<dbReference type="GO" id="GO:0046421">
    <property type="term" value="F:methylisocitrate lyase activity"/>
    <property type="evidence" value="ECO:0007669"/>
    <property type="project" value="UniProtKB-ARBA"/>
</dbReference>
<reference evidence="5 6" key="1">
    <citation type="journal article" date="2011" name="Stand. Genomic Sci.">
        <title>Non-contiguous finished genome sequence and contextual data of the filamentous soil bacterium Ktedonobacter racemifer type strain (SOSP1-21).</title>
        <authorList>
            <person name="Chang Y.J."/>
            <person name="Land M."/>
            <person name="Hauser L."/>
            <person name="Chertkov O."/>
            <person name="Del Rio T.G."/>
            <person name="Nolan M."/>
            <person name="Copeland A."/>
            <person name="Tice H."/>
            <person name="Cheng J.F."/>
            <person name="Lucas S."/>
            <person name="Han C."/>
            <person name="Goodwin L."/>
            <person name="Pitluck S."/>
            <person name="Ivanova N."/>
            <person name="Ovchinikova G."/>
            <person name="Pati A."/>
            <person name="Chen A."/>
            <person name="Palaniappan K."/>
            <person name="Mavromatis K."/>
            <person name="Liolios K."/>
            <person name="Brettin T."/>
            <person name="Fiebig A."/>
            <person name="Rohde M."/>
            <person name="Abt B."/>
            <person name="Goker M."/>
            <person name="Detter J.C."/>
            <person name="Woyke T."/>
            <person name="Bristow J."/>
            <person name="Eisen J.A."/>
            <person name="Markowitz V."/>
            <person name="Hugenholtz P."/>
            <person name="Kyrpides N.C."/>
            <person name="Klenk H.P."/>
            <person name="Lapidus A."/>
        </authorList>
    </citation>
    <scope>NUCLEOTIDE SEQUENCE [LARGE SCALE GENOMIC DNA]</scope>
    <source>
        <strain evidence="6">DSM 44963</strain>
    </source>
</reference>
<dbReference type="Gene3D" id="3.20.20.60">
    <property type="entry name" value="Phosphoenolpyruvate-binding domains"/>
    <property type="match status" value="1"/>
</dbReference>
<dbReference type="FunFam" id="3.20.20.60:FF:000009">
    <property type="entry name" value="2-methylisocitrate lyase"/>
    <property type="match status" value="1"/>
</dbReference>
<dbReference type="PANTHER" id="PTHR42905:SF5">
    <property type="entry name" value="CARBOXYVINYL-CARBOXYPHOSPHONATE PHOSPHORYLMUTASE, CHLOROPLASTIC"/>
    <property type="match status" value="1"/>
</dbReference>
<accession>D6U5D6</accession>
<dbReference type="RefSeq" id="WP_007919259.1">
    <property type="nucleotide sequence ID" value="NZ_ADVG01000004.1"/>
</dbReference>
<organism evidence="5 6">
    <name type="scientific">Ktedonobacter racemifer DSM 44963</name>
    <dbReference type="NCBI Taxonomy" id="485913"/>
    <lineage>
        <taxon>Bacteria</taxon>
        <taxon>Bacillati</taxon>
        <taxon>Chloroflexota</taxon>
        <taxon>Ktedonobacteria</taxon>
        <taxon>Ktedonobacterales</taxon>
        <taxon>Ktedonobacteraceae</taxon>
        <taxon>Ktedonobacter</taxon>
    </lineage>
</organism>
<keyword evidence="5" id="KW-0808">Transferase</keyword>
<dbReference type="eggNOG" id="COG2513">
    <property type="taxonomic scope" value="Bacteria"/>
</dbReference>
<evidence type="ECO:0000256" key="4">
    <source>
        <dbReference type="ARBA" id="ARBA00073849"/>
    </source>
</evidence>
<keyword evidence="6" id="KW-1185">Reference proteome</keyword>
<sequence length="303" mass="33279">MAHLLKKERDPGRLRKLLEGPEPVLAPGAYDCLSALLIEQAGFDVVYMTDYGTAASYLGCPDVGIVSSTEEVSQAHRIVQAVNVPVIADADTGYGNALNVIHTVNELEQAGVSAMQIEDQVSPKRCGHMEDKAVIETEEMVEKIRAIVESRRSKDFLIIARTDARAVEGLDSALERARSYRDAGADVLFIEAPQSEEEVVAIAKAFPNVPRLLNCLEDGKTPLLTYARLKELGFRLIIYPLSTLFTATRAMKESLAQIRAQGTPIPVLDRMVSFQEFTDIVGLPEIQEIRSRFAPGHFAPAGW</sequence>
<dbReference type="InterPro" id="IPR039556">
    <property type="entry name" value="ICL/PEPM"/>
</dbReference>
<gene>
    <name evidence="5" type="ORF">Krac_2457</name>
</gene>
<dbReference type="STRING" id="485913.Krac_2457"/>
<dbReference type="InterPro" id="IPR015813">
    <property type="entry name" value="Pyrv/PenolPyrv_kinase-like_dom"/>
</dbReference>
<dbReference type="SUPFAM" id="SSF51621">
    <property type="entry name" value="Phosphoenolpyruvate/pyruvate domain"/>
    <property type="match status" value="1"/>
</dbReference>
<dbReference type="Pfam" id="PF13714">
    <property type="entry name" value="PEP_mutase"/>
    <property type="match status" value="1"/>
</dbReference>
<dbReference type="InParanoid" id="D6U5D6"/>
<evidence type="ECO:0000256" key="3">
    <source>
        <dbReference type="ARBA" id="ARBA00058526"/>
    </source>
</evidence>